<protein>
    <recommendedName>
        <fullName evidence="3">histidine kinase</fullName>
        <ecNumber evidence="3">2.7.13.3</ecNumber>
    </recommendedName>
</protein>
<dbReference type="CDD" id="cd00075">
    <property type="entry name" value="HATPase"/>
    <property type="match status" value="1"/>
</dbReference>
<dbReference type="PROSITE" id="PS50109">
    <property type="entry name" value="HIS_KIN"/>
    <property type="match status" value="1"/>
</dbReference>
<comment type="catalytic activity">
    <reaction evidence="1">
        <text>ATP + protein L-histidine = ADP + protein N-phospho-L-histidine.</text>
        <dbReference type="EC" id="2.7.13.3"/>
    </reaction>
</comment>
<dbReference type="SUPFAM" id="SSF158472">
    <property type="entry name" value="HAMP domain-like"/>
    <property type="match status" value="1"/>
</dbReference>
<dbReference type="GO" id="GO:0005524">
    <property type="term" value="F:ATP binding"/>
    <property type="evidence" value="ECO:0007669"/>
    <property type="project" value="UniProtKB-KW"/>
</dbReference>
<evidence type="ECO:0000256" key="9">
    <source>
        <dbReference type="ARBA" id="ARBA00022840"/>
    </source>
</evidence>
<dbReference type="OrthoDB" id="9804645at2"/>
<name>W0PD03_ADVMD</name>
<dbReference type="HOGENOM" id="CLU_000445_89_27_4"/>
<evidence type="ECO:0000256" key="10">
    <source>
        <dbReference type="SAM" id="MobiDB-lite"/>
    </source>
</evidence>
<dbReference type="InterPro" id="IPR003661">
    <property type="entry name" value="HisK_dim/P_dom"/>
</dbReference>
<dbReference type="CDD" id="cd00082">
    <property type="entry name" value="HisKA"/>
    <property type="match status" value="1"/>
</dbReference>
<dbReference type="Gene3D" id="3.30.565.10">
    <property type="entry name" value="Histidine kinase-like ATPase, C-terminal domain"/>
    <property type="match status" value="1"/>
</dbReference>
<feature type="domain" description="HAMP" evidence="13">
    <location>
        <begin position="227"/>
        <end position="278"/>
    </location>
</feature>
<keyword evidence="11" id="KW-1133">Transmembrane helix</keyword>
<dbReference type="PROSITE" id="PS50885">
    <property type="entry name" value="HAMP"/>
    <property type="match status" value="1"/>
</dbReference>
<evidence type="ECO:0000259" key="12">
    <source>
        <dbReference type="PROSITE" id="PS50109"/>
    </source>
</evidence>
<dbReference type="EMBL" id="CP003915">
    <property type="protein sequence ID" value="AHG64744.1"/>
    <property type="molecule type" value="Genomic_DNA"/>
</dbReference>
<dbReference type="InterPro" id="IPR036097">
    <property type="entry name" value="HisK_dim/P_sf"/>
</dbReference>
<dbReference type="STRING" id="1247726.MIM_c26750"/>
<dbReference type="PANTHER" id="PTHR44936:SF10">
    <property type="entry name" value="SENSOR PROTEIN RSTB"/>
    <property type="match status" value="1"/>
</dbReference>
<dbReference type="Pfam" id="PF02518">
    <property type="entry name" value="HATPase_c"/>
    <property type="match status" value="1"/>
</dbReference>
<dbReference type="InterPro" id="IPR003660">
    <property type="entry name" value="HAMP_dom"/>
</dbReference>
<keyword evidence="5" id="KW-0597">Phosphoprotein</keyword>
<dbReference type="InterPro" id="IPR003594">
    <property type="entry name" value="HATPase_dom"/>
</dbReference>
<dbReference type="RefSeq" id="WP_025373393.1">
    <property type="nucleotide sequence ID" value="NZ_CP003915.1"/>
</dbReference>
<dbReference type="SMART" id="SM00304">
    <property type="entry name" value="HAMP"/>
    <property type="match status" value="1"/>
</dbReference>
<dbReference type="Gene3D" id="1.10.287.130">
    <property type="match status" value="1"/>
</dbReference>
<dbReference type="KEGG" id="amim:MIM_c26750"/>
<dbReference type="InterPro" id="IPR036890">
    <property type="entry name" value="HATPase_C_sf"/>
</dbReference>
<evidence type="ECO:0000256" key="7">
    <source>
        <dbReference type="ARBA" id="ARBA00022741"/>
    </source>
</evidence>
<keyword evidence="9" id="KW-0067">ATP-binding</keyword>
<dbReference type="PATRIC" id="fig|1247726.3.peg.2937"/>
<organism evidence="14 15">
    <name type="scientific">Advenella mimigardefordensis (strain DSM 17166 / LMG 22922 / DPN7)</name>
    <dbReference type="NCBI Taxonomy" id="1247726"/>
    <lineage>
        <taxon>Bacteria</taxon>
        <taxon>Pseudomonadati</taxon>
        <taxon>Pseudomonadota</taxon>
        <taxon>Betaproteobacteria</taxon>
        <taxon>Burkholderiales</taxon>
        <taxon>Alcaligenaceae</taxon>
    </lineage>
</organism>
<evidence type="ECO:0000256" key="6">
    <source>
        <dbReference type="ARBA" id="ARBA00022679"/>
    </source>
</evidence>
<reference evidence="14 15" key="1">
    <citation type="journal article" date="2014" name="Microbiology">
        <title>Unravelling the complete genome sequence of Advenella mimigardefordensis strain DPN7T and novel insights in the catabolism of the xenobiotic polythioester precursor 3,3'-dithiodipropionate.</title>
        <authorList>
            <person name="Wubbeler J.H."/>
            <person name="Hiessl S."/>
            <person name="Schuldes J."/>
            <person name="Thurmer A."/>
            <person name="Daniel R."/>
            <person name="Steinbuchel A."/>
        </authorList>
    </citation>
    <scope>NUCLEOTIDE SEQUENCE [LARGE SCALE GENOMIC DNA]</scope>
    <source>
        <strain evidence="15">DSM 17166 / LMG 22922 / DPN7</strain>
    </source>
</reference>
<evidence type="ECO:0000313" key="14">
    <source>
        <dbReference type="EMBL" id="AHG64744.1"/>
    </source>
</evidence>
<dbReference type="EC" id="2.7.13.3" evidence="3"/>
<dbReference type="PRINTS" id="PR00344">
    <property type="entry name" value="BCTRLSENSOR"/>
</dbReference>
<evidence type="ECO:0000256" key="11">
    <source>
        <dbReference type="SAM" id="Phobius"/>
    </source>
</evidence>
<evidence type="ECO:0000256" key="1">
    <source>
        <dbReference type="ARBA" id="ARBA00000085"/>
    </source>
</evidence>
<dbReference type="SUPFAM" id="SSF47384">
    <property type="entry name" value="Homodimeric domain of signal transducing histidine kinase"/>
    <property type="match status" value="1"/>
</dbReference>
<evidence type="ECO:0000313" key="15">
    <source>
        <dbReference type="Proteomes" id="UP000019095"/>
    </source>
</evidence>
<feature type="transmembrane region" description="Helical" evidence="11">
    <location>
        <begin position="12"/>
        <end position="33"/>
    </location>
</feature>
<keyword evidence="11" id="KW-0812">Transmembrane</keyword>
<keyword evidence="6" id="KW-0808">Transferase</keyword>
<dbReference type="Pfam" id="PF00672">
    <property type="entry name" value="HAMP"/>
    <property type="match status" value="1"/>
</dbReference>
<dbReference type="InterPro" id="IPR050980">
    <property type="entry name" value="2C_sensor_his_kinase"/>
</dbReference>
<dbReference type="Proteomes" id="UP000019095">
    <property type="component" value="Chromosome"/>
</dbReference>
<keyword evidence="7" id="KW-0547">Nucleotide-binding</keyword>
<dbReference type="GO" id="GO:0005886">
    <property type="term" value="C:plasma membrane"/>
    <property type="evidence" value="ECO:0007669"/>
    <property type="project" value="UniProtKB-SubCell"/>
</dbReference>
<evidence type="ECO:0000256" key="3">
    <source>
        <dbReference type="ARBA" id="ARBA00012438"/>
    </source>
</evidence>
<keyword evidence="15" id="KW-1185">Reference proteome</keyword>
<evidence type="ECO:0000256" key="5">
    <source>
        <dbReference type="ARBA" id="ARBA00022553"/>
    </source>
</evidence>
<evidence type="ECO:0000256" key="8">
    <source>
        <dbReference type="ARBA" id="ARBA00022777"/>
    </source>
</evidence>
<dbReference type="AlphaFoldDB" id="W0PD03"/>
<accession>W0PD03</accession>
<sequence>MIKPSLWPRSLRLQMILFILGTVILVQLGSFAVGNYIKERFLEDVVVNYLSTTIRTLRSAVSQIPENRRAEFIIEASQKRWYLLSRADPYANRRRKGGTLDYHVSPPPPPPPIPEAAREVERARQRGAPKPPPPPPRFGEEPSNDILKIVRRLNMELDDGTRVGLTRGPTPRMFISLQSDDDDGTQFIREWLVIPLDRIQPPNMHAISIAWLSLTGLLLILAAGFAWHITRPLTRLTLAADKLAQGQPERVTPAGPTETRQLGERFNAMLDALEESKAVQQTLLAGLPHDLKSPLARMRLRVELTDDVTFKEGMRNDVHEMQDMIDQFINYVRGSDLATYKFQSVNIREWVEERVASWHDAGSPVHLQALPSGTAYVSVDTLSLGRVLDNLISNALKHGRPPVDVSLTLTDEQVMIAVADHGDGIPAERRAEALRAFSRLDSARTMTGSVGLGLSLAETIVSAHHGKLTLGSSDSGGLLVTVTLPQVNPPAS</sequence>
<keyword evidence="4" id="KW-1003">Cell membrane</keyword>
<dbReference type="InterPro" id="IPR004358">
    <property type="entry name" value="Sig_transdc_His_kin-like_C"/>
</dbReference>
<comment type="subcellular location">
    <subcellularLocation>
        <location evidence="2">Cell membrane</location>
        <topology evidence="2">Multi-pass membrane protein</topology>
    </subcellularLocation>
</comment>
<dbReference type="PANTHER" id="PTHR44936">
    <property type="entry name" value="SENSOR PROTEIN CREC"/>
    <property type="match status" value="1"/>
</dbReference>
<dbReference type="GO" id="GO:0000155">
    <property type="term" value="F:phosphorelay sensor kinase activity"/>
    <property type="evidence" value="ECO:0007669"/>
    <property type="project" value="InterPro"/>
</dbReference>
<proteinExistence type="predicted"/>
<dbReference type="SUPFAM" id="SSF55874">
    <property type="entry name" value="ATPase domain of HSP90 chaperone/DNA topoisomerase II/histidine kinase"/>
    <property type="match status" value="1"/>
</dbReference>
<keyword evidence="8 14" id="KW-0418">Kinase</keyword>
<gene>
    <name evidence="14" type="ORF">MIM_c26750</name>
</gene>
<dbReference type="SMART" id="SM00388">
    <property type="entry name" value="HisKA"/>
    <property type="match status" value="1"/>
</dbReference>
<dbReference type="InterPro" id="IPR005467">
    <property type="entry name" value="His_kinase_dom"/>
</dbReference>
<evidence type="ECO:0000259" key="13">
    <source>
        <dbReference type="PROSITE" id="PS50885"/>
    </source>
</evidence>
<dbReference type="CDD" id="cd06225">
    <property type="entry name" value="HAMP"/>
    <property type="match status" value="1"/>
</dbReference>
<feature type="domain" description="Histidine kinase" evidence="12">
    <location>
        <begin position="286"/>
        <end position="488"/>
    </location>
</feature>
<feature type="region of interest" description="Disordered" evidence="10">
    <location>
        <begin position="95"/>
        <end position="143"/>
    </location>
</feature>
<dbReference type="SMART" id="SM00387">
    <property type="entry name" value="HATPase_c"/>
    <property type="match status" value="1"/>
</dbReference>
<dbReference type="eggNOG" id="COG2205">
    <property type="taxonomic scope" value="Bacteria"/>
</dbReference>
<feature type="compositionally biased region" description="Pro residues" evidence="10">
    <location>
        <begin position="105"/>
        <end position="114"/>
    </location>
</feature>
<keyword evidence="11" id="KW-0472">Membrane</keyword>
<feature type="transmembrane region" description="Helical" evidence="11">
    <location>
        <begin position="206"/>
        <end position="227"/>
    </location>
</feature>
<evidence type="ECO:0000256" key="2">
    <source>
        <dbReference type="ARBA" id="ARBA00004651"/>
    </source>
</evidence>
<evidence type="ECO:0000256" key="4">
    <source>
        <dbReference type="ARBA" id="ARBA00022475"/>
    </source>
</evidence>